<evidence type="ECO:0000256" key="7">
    <source>
        <dbReference type="ARBA" id="ARBA00022723"/>
    </source>
</evidence>
<evidence type="ECO:0000256" key="13">
    <source>
        <dbReference type="ARBA" id="ARBA00023204"/>
    </source>
</evidence>
<dbReference type="GO" id="GO:0030915">
    <property type="term" value="C:Smc5-Smc6 complex"/>
    <property type="evidence" value="ECO:0007669"/>
    <property type="project" value="UniProtKB-UniRule"/>
</dbReference>
<dbReference type="GO" id="GO:0005634">
    <property type="term" value="C:nucleus"/>
    <property type="evidence" value="ECO:0007669"/>
    <property type="project" value="UniProtKB-SubCell"/>
</dbReference>
<name>A0AA88A5V0_FICCA</name>
<organism evidence="18 19">
    <name type="scientific">Ficus carica</name>
    <name type="common">Common fig</name>
    <dbReference type="NCBI Taxonomy" id="3494"/>
    <lineage>
        <taxon>Eukaryota</taxon>
        <taxon>Viridiplantae</taxon>
        <taxon>Streptophyta</taxon>
        <taxon>Embryophyta</taxon>
        <taxon>Tracheophyta</taxon>
        <taxon>Spermatophyta</taxon>
        <taxon>Magnoliopsida</taxon>
        <taxon>eudicotyledons</taxon>
        <taxon>Gunneridae</taxon>
        <taxon>Pentapetalae</taxon>
        <taxon>rosids</taxon>
        <taxon>fabids</taxon>
        <taxon>Rosales</taxon>
        <taxon>Moraceae</taxon>
        <taxon>Ficeae</taxon>
        <taxon>Ficus</taxon>
    </lineage>
</organism>
<evidence type="ECO:0000313" key="19">
    <source>
        <dbReference type="Proteomes" id="UP001187192"/>
    </source>
</evidence>
<gene>
    <name evidence="18" type="ORF">TIFTF001_016193</name>
</gene>
<evidence type="ECO:0000256" key="8">
    <source>
        <dbReference type="ARBA" id="ARBA00022763"/>
    </source>
</evidence>
<evidence type="ECO:0000256" key="11">
    <source>
        <dbReference type="ARBA" id="ARBA00022833"/>
    </source>
</evidence>
<comment type="subunit">
    <text evidence="15">Component of the Smc5-Smc6 complex.</text>
</comment>
<feature type="region of interest" description="Disordered" evidence="16">
    <location>
        <begin position="248"/>
        <end position="307"/>
    </location>
</feature>
<dbReference type="InterPro" id="IPR014857">
    <property type="entry name" value="Nse1_RING_C4HC3-type"/>
</dbReference>
<keyword evidence="7 15" id="KW-0479">Metal-binding</keyword>
<evidence type="ECO:0000256" key="12">
    <source>
        <dbReference type="ARBA" id="ARBA00023172"/>
    </source>
</evidence>
<keyword evidence="12 15" id="KW-0233">DNA recombination</keyword>
<protein>
    <recommendedName>
        <fullName evidence="5 15">Non-structural maintenance of chromosomes element 1 homolog</fullName>
        <ecNumber evidence="4 15">2.3.2.27</ecNumber>
    </recommendedName>
</protein>
<evidence type="ECO:0000256" key="16">
    <source>
        <dbReference type="SAM" id="MobiDB-lite"/>
    </source>
</evidence>
<dbReference type="InterPro" id="IPR013083">
    <property type="entry name" value="Znf_RING/FYVE/PHD"/>
</dbReference>
<dbReference type="GO" id="GO:0000724">
    <property type="term" value="P:double-strand break repair via homologous recombination"/>
    <property type="evidence" value="ECO:0007669"/>
    <property type="project" value="TreeGrafter"/>
</dbReference>
<dbReference type="Gene3D" id="3.90.1150.220">
    <property type="match status" value="1"/>
</dbReference>
<keyword evidence="11 15" id="KW-0862">Zinc</keyword>
<accession>A0AA88A5V0</accession>
<keyword evidence="8 15" id="KW-0227">DNA damage</keyword>
<evidence type="ECO:0000256" key="3">
    <source>
        <dbReference type="ARBA" id="ARBA00010258"/>
    </source>
</evidence>
<evidence type="ECO:0000256" key="6">
    <source>
        <dbReference type="ARBA" id="ARBA00022679"/>
    </source>
</evidence>
<dbReference type="Proteomes" id="UP001187192">
    <property type="component" value="Unassembled WGS sequence"/>
</dbReference>
<feature type="domain" description="Non-structural maintenance of chromosomes element 1 RING C4HC3-type" evidence="17">
    <location>
        <begin position="199"/>
        <end position="242"/>
    </location>
</feature>
<comment type="catalytic activity">
    <reaction evidence="1 15">
        <text>S-ubiquitinyl-[E2 ubiquitin-conjugating enzyme]-L-cysteine + [acceptor protein]-L-lysine = [E2 ubiquitin-conjugating enzyme]-L-cysteine + N(6)-ubiquitinyl-[acceptor protein]-L-lysine.</text>
        <dbReference type="EC" id="2.3.2.27"/>
    </reaction>
</comment>
<dbReference type="FunFam" id="3.90.1150.220:FF:000002">
    <property type="entry name" value="Non-structural maintenance of chromosomes element 1"/>
    <property type="match status" value="1"/>
</dbReference>
<keyword evidence="6 15" id="KW-0808">Transferase</keyword>
<dbReference type="Gene3D" id="1.10.10.10">
    <property type="entry name" value="Winged helix-like DNA-binding domain superfamily/Winged helix DNA-binding domain"/>
    <property type="match status" value="1"/>
</dbReference>
<dbReference type="EC" id="2.3.2.27" evidence="4 15"/>
<evidence type="ECO:0000256" key="10">
    <source>
        <dbReference type="ARBA" id="ARBA00022786"/>
    </source>
</evidence>
<evidence type="ECO:0000256" key="4">
    <source>
        <dbReference type="ARBA" id="ARBA00012483"/>
    </source>
</evidence>
<dbReference type="PANTHER" id="PTHR20973:SF0">
    <property type="entry name" value="NON-STRUCTURAL MAINTENANCE OF CHROMOSOMES ELEMENT 1 HOMOLOG"/>
    <property type="match status" value="1"/>
</dbReference>
<keyword evidence="10 15" id="KW-0833">Ubl conjugation pathway</keyword>
<dbReference type="GO" id="GO:0008270">
    <property type="term" value="F:zinc ion binding"/>
    <property type="evidence" value="ECO:0007669"/>
    <property type="project" value="UniProtKB-KW"/>
</dbReference>
<evidence type="ECO:0000256" key="5">
    <source>
        <dbReference type="ARBA" id="ARBA00019422"/>
    </source>
</evidence>
<comment type="subcellular location">
    <subcellularLocation>
        <location evidence="2 15">Nucleus</location>
    </subcellularLocation>
</comment>
<keyword evidence="19" id="KW-1185">Reference proteome</keyword>
<dbReference type="PANTHER" id="PTHR20973">
    <property type="entry name" value="NON-SMC ELEMENT 1-RELATED"/>
    <property type="match status" value="1"/>
</dbReference>
<dbReference type="Pfam" id="PF08746">
    <property type="entry name" value="zf-RING-like"/>
    <property type="match status" value="1"/>
</dbReference>
<keyword evidence="13 15" id="KW-0234">DNA repair</keyword>
<feature type="compositionally biased region" description="Basic residues" evidence="16">
    <location>
        <begin position="298"/>
        <end position="307"/>
    </location>
</feature>
<dbReference type="GO" id="GO:0061630">
    <property type="term" value="F:ubiquitin protein ligase activity"/>
    <property type="evidence" value="ECO:0007669"/>
    <property type="project" value="UniProtKB-EC"/>
</dbReference>
<dbReference type="Gene3D" id="3.30.40.10">
    <property type="entry name" value="Zinc/RING finger domain, C3HC4 (zinc finger)"/>
    <property type="match status" value="1"/>
</dbReference>
<dbReference type="EMBL" id="BTGU01000024">
    <property type="protein sequence ID" value="GMN47012.1"/>
    <property type="molecule type" value="Genomic_DNA"/>
</dbReference>
<comment type="caution">
    <text evidence="18">The sequence shown here is derived from an EMBL/GenBank/DDBJ whole genome shotgun (WGS) entry which is preliminary data.</text>
</comment>
<proteinExistence type="inferred from homology"/>
<evidence type="ECO:0000256" key="9">
    <source>
        <dbReference type="ARBA" id="ARBA00022771"/>
    </source>
</evidence>
<evidence type="ECO:0000313" key="18">
    <source>
        <dbReference type="EMBL" id="GMN47012.1"/>
    </source>
</evidence>
<evidence type="ECO:0000256" key="2">
    <source>
        <dbReference type="ARBA" id="ARBA00004123"/>
    </source>
</evidence>
<sequence>MTQLNVKHQTLIQALLSRGPLMEDEFHNIFKGLTGKNPATHQRLFDEYLLKINKALSFAQLELRGCRNQYDGQVYYGVVNNVSDEQSKLGTKYSVPQIAFYKAIIEAIVHDDSAQGSISNIGALNLRMENQVLTGTSSQSQGGHFPALRNFTATQKEKTLRELLHDQWLKDTPDGNIGLGIRSFLDLRSWFRNNNVPSCEACNEAGVKAQLCQNEDCTARIHQYCLRNMFSQHKGGRVCPRCGTQWQKNGPKEEALEEDDEPNMDARSQAPKRKKPRVNDAGECSSSQPCVPSSQLRRVTRNSARAR</sequence>
<keyword evidence="14 15" id="KW-0539">Nucleus</keyword>
<comment type="similarity">
    <text evidence="3 15">Belongs to the NSE1 family.</text>
</comment>
<evidence type="ECO:0000259" key="17">
    <source>
        <dbReference type="Pfam" id="PF08746"/>
    </source>
</evidence>
<dbReference type="InterPro" id="IPR036388">
    <property type="entry name" value="WH-like_DNA-bd_sf"/>
</dbReference>
<dbReference type="Pfam" id="PF07574">
    <property type="entry name" value="SMC_Nse1"/>
    <property type="match status" value="1"/>
</dbReference>
<reference evidence="18" key="1">
    <citation type="submission" date="2023-07" db="EMBL/GenBank/DDBJ databases">
        <title>draft genome sequence of fig (Ficus carica).</title>
        <authorList>
            <person name="Takahashi T."/>
            <person name="Nishimura K."/>
        </authorList>
    </citation>
    <scope>NUCLEOTIDE SEQUENCE</scope>
</reference>
<feature type="compositionally biased region" description="Low complexity" evidence="16">
    <location>
        <begin position="284"/>
        <end position="295"/>
    </location>
</feature>
<evidence type="ECO:0000256" key="14">
    <source>
        <dbReference type="ARBA" id="ARBA00023242"/>
    </source>
</evidence>
<dbReference type="CDD" id="cd16493">
    <property type="entry name" value="RING-CH-C4HC3_NSE1"/>
    <property type="match status" value="1"/>
</dbReference>
<evidence type="ECO:0000256" key="1">
    <source>
        <dbReference type="ARBA" id="ARBA00000900"/>
    </source>
</evidence>
<evidence type="ECO:0000256" key="15">
    <source>
        <dbReference type="RuleBase" id="RU368018"/>
    </source>
</evidence>
<dbReference type="AlphaFoldDB" id="A0AA88A5V0"/>
<dbReference type="InterPro" id="IPR011513">
    <property type="entry name" value="Nse1"/>
</dbReference>
<keyword evidence="9 15" id="KW-0863">Zinc-finger</keyword>